<dbReference type="SMART" id="SM00811">
    <property type="entry name" value="Alpha_kinase"/>
    <property type="match status" value="1"/>
</dbReference>
<reference evidence="8 9" key="1">
    <citation type="journal article" date="2019" name="Environ. Microbiol.">
        <title>At the nexus of three kingdoms: the genome of the mycorrhizal fungus Gigaspora margarita provides insights into plant, endobacterial and fungal interactions.</title>
        <authorList>
            <person name="Venice F."/>
            <person name="Ghignone S."/>
            <person name="Salvioli di Fossalunga A."/>
            <person name="Amselem J."/>
            <person name="Novero M."/>
            <person name="Xianan X."/>
            <person name="Sedzielewska Toro K."/>
            <person name="Morin E."/>
            <person name="Lipzen A."/>
            <person name="Grigoriev I.V."/>
            <person name="Henrissat B."/>
            <person name="Martin F.M."/>
            <person name="Bonfante P."/>
        </authorList>
    </citation>
    <scope>NUCLEOTIDE SEQUENCE [LARGE SCALE GENOMIC DNA]</scope>
    <source>
        <strain evidence="8 9">BEG34</strain>
    </source>
</reference>
<dbReference type="Pfam" id="PF02816">
    <property type="entry name" value="Alpha_kinase"/>
    <property type="match status" value="1"/>
</dbReference>
<dbReference type="Gene3D" id="3.40.50.410">
    <property type="entry name" value="von Willebrand factor, type A domain"/>
    <property type="match status" value="1"/>
</dbReference>
<evidence type="ECO:0000313" key="9">
    <source>
        <dbReference type="Proteomes" id="UP000439903"/>
    </source>
</evidence>
<comment type="caution">
    <text evidence="8">The sequence shown here is derived from an EMBL/GenBank/DDBJ whole genome shotgun (WGS) entry which is preliminary data.</text>
</comment>
<keyword evidence="6 8" id="KW-0418">Kinase</keyword>
<evidence type="ECO:0000256" key="2">
    <source>
        <dbReference type="ARBA" id="ARBA00022525"/>
    </source>
</evidence>
<evidence type="ECO:0000256" key="4">
    <source>
        <dbReference type="ARBA" id="ARBA00022679"/>
    </source>
</evidence>
<comment type="subcellular location">
    <subcellularLocation>
        <location evidence="1">Secreted</location>
    </subcellularLocation>
</comment>
<dbReference type="SUPFAM" id="SSF53300">
    <property type="entry name" value="vWA-like"/>
    <property type="match status" value="1"/>
</dbReference>
<dbReference type="Proteomes" id="UP000439903">
    <property type="component" value="Unassembled WGS sequence"/>
</dbReference>
<keyword evidence="2" id="KW-0964">Secreted</keyword>
<dbReference type="PROSITE" id="PS51158">
    <property type="entry name" value="ALPHA_KINASE"/>
    <property type="match status" value="1"/>
</dbReference>
<dbReference type="InterPro" id="IPR004166">
    <property type="entry name" value="a-kinase_dom"/>
</dbReference>
<evidence type="ECO:0000256" key="1">
    <source>
        <dbReference type="ARBA" id="ARBA00004613"/>
    </source>
</evidence>
<accession>A0A8H3ZZD1</accession>
<evidence type="ECO:0000259" key="7">
    <source>
        <dbReference type="PROSITE" id="PS51158"/>
    </source>
</evidence>
<dbReference type="PANTHER" id="PTHR47763">
    <property type="entry name" value="ALPHA-PROTEIN KINASE VWKA"/>
    <property type="match status" value="1"/>
</dbReference>
<evidence type="ECO:0000256" key="5">
    <source>
        <dbReference type="ARBA" id="ARBA00022729"/>
    </source>
</evidence>
<keyword evidence="5" id="KW-0732">Signal</keyword>
<dbReference type="Pfam" id="PF25106">
    <property type="entry name" value="VWA_4"/>
    <property type="match status" value="1"/>
</dbReference>
<dbReference type="GO" id="GO:0005524">
    <property type="term" value="F:ATP binding"/>
    <property type="evidence" value="ECO:0007669"/>
    <property type="project" value="InterPro"/>
</dbReference>
<dbReference type="Gene3D" id="3.20.200.10">
    <property type="entry name" value="MHCK/EF2 kinase"/>
    <property type="match status" value="1"/>
</dbReference>
<evidence type="ECO:0000256" key="6">
    <source>
        <dbReference type="ARBA" id="ARBA00022777"/>
    </source>
</evidence>
<dbReference type="GO" id="GO:0004674">
    <property type="term" value="F:protein serine/threonine kinase activity"/>
    <property type="evidence" value="ECO:0007669"/>
    <property type="project" value="UniProtKB-KW"/>
</dbReference>
<keyword evidence="9" id="KW-1185">Reference proteome</keyword>
<dbReference type="SUPFAM" id="SSF56112">
    <property type="entry name" value="Protein kinase-like (PK-like)"/>
    <property type="match status" value="1"/>
</dbReference>
<sequence length="518" mass="58897">MHSKDNLTMEFSSGSTVPKFKKKREVIDKRERAIFNTLDKIDRSKEVDLCYVLDCTGSMKSHIAAAKQCILQVTEHIKHTNPCIKIRVGFCGYRDHCDNPRIQIFDFTNSYEKFCQNLATLKASGGGDPPEDVLGGLNASITQLSWNNGTRVLFHVGDSPPHGRRFNNLDDNYPNGDPYGLTAESVLEKMRSERILYFFGKVTEFTNEMIQVFRSIIGDFPIFDLVGGDPIQLINKFIKATTSSILTSVSLTSTIGCRTSSLYSPRQKIIIDPNVPDWNSLSSQTGETLSYHIPNSLDELKDQKFFNKEKLYSRKFSFKIASQPFSSGSEKCAYFAISANIGPPETMVMKKYIQNTSPDIFKKYLEAIEVSAVTNYLSKRFNLIAKRKKILPINFLRANLVRVIIDSRIHYYILEKELRDVEFKRFNTNSGIITLSRPILEAFAHFTYEHTKGYLVVCDLQGVEFDDKFLLTDPAIHCIDYSRFGHTNLGSKGIEMCFLANHTCNEVCKKLGLELRLN</sequence>
<keyword evidence="3" id="KW-0723">Serine/threonine-protein kinase</keyword>
<feature type="domain" description="Alpha-type protein kinase" evidence="7">
    <location>
        <begin position="298"/>
        <end position="516"/>
    </location>
</feature>
<dbReference type="InterPro" id="IPR056861">
    <property type="entry name" value="HMCN1-like_VWA"/>
</dbReference>
<organism evidence="8 9">
    <name type="scientific">Gigaspora margarita</name>
    <dbReference type="NCBI Taxonomy" id="4874"/>
    <lineage>
        <taxon>Eukaryota</taxon>
        <taxon>Fungi</taxon>
        <taxon>Fungi incertae sedis</taxon>
        <taxon>Mucoromycota</taxon>
        <taxon>Glomeromycotina</taxon>
        <taxon>Glomeromycetes</taxon>
        <taxon>Diversisporales</taxon>
        <taxon>Gigasporaceae</taxon>
        <taxon>Gigaspora</taxon>
    </lineage>
</organism>
<dbReference type="Gene3D" id="3.30.200.20">
    <property type="entry name" value="Phosphorylase Kinase, domain 1"/>
    <property type="match status" value="1"/>
</dbReference>
<evidence type="ECO:0000256" key="3">
    <source>
        <dbReference type="ARBA" id="ARBA00022527"/>
    </source>
</evidence>
<dbReference type="PANTHER" id="PTHR47763:SF4">
    <property type="entry name" value="ALPHA-PROTEIN KINASE VWKA"/>
    <property type="match status" value="1"/>
</dbReference>
<dbReference type="InterPro" id="IPR036465">
    <property type="entry name" value="vWFA_dom_sf"/>
</dbReference>
<evidence type="ECO:0000313" key="8">
    <source>
        <dbReference type="EMBL" id="KAF0349996.1"/>
    </source>
</evidence>
<dbReference type="EMBL" id="WTPW01003224">
    <property type="protein sequence ID" value="KAF0349996.1"/>
    <property type="molecule type" value="Genomic_DNA"/>
</dbReference>
<protein>
    <submittedName>
        <fullName evidence="8">Kinase-like protein</fullName>
    </submittedName>
</protein>
<dbReference type="OrthoDB" id="301415at2759"/>
<gene>
    <name evidence="8" type="ORF">F8M41_015427</name>
</gene>
<keyword evidence="4" id="KW-0808">Transferase</keyword>
<name>A0A8H3ZZD1_GIGMA</name>
<dbReference type="AlphaFoldDB" id="A0A8H3ZZD1"/>
<dbReference type="InterPro" id="IPR052969">
    <property type="entry name" value="Thr-specific_kinase-like"/>
</dbReference>
<proteinExistence type="predicted"/>
<dbReference type="InterPro" id="IPR011009">
    <property type="entry name" value="Kinase-like_dom_sf"/>
</dbReference>